<keyword evidence="2" id="KW-1185">Reference proteome</keyword>
<accession>A0A0B5A6M7</accession>
<dbReference type="Pfam" id="PF08875">
    <property type="entry name" value="DUF1833"/>
    <property type="match status" value="1"/>
</dbReference>
<evidence type="ECO:0000313" key="1">
    <source>
        <dbReference type="EMBL" id="AJD82791.1"/>
    </source>
</evidence>
<dbReference type="KEGG" id="vg:26623434"/>
<organism evidence="1 2">
    <name type="scientific">Achromobacter phage JWX</name>
    <dbReference type="NCBI Taxonomy" id="1589746"/>
    <lineage>
        <taxon>Viruses</taxon>
        <taxon>Duplodnaviria</taxon>
        <taxon>Heunggongvirae</taxon>
        <taxon>Uroviricota</taxon>
        <taxon>Caudoviricetes</taxon>
        <taxon>Steinhofvirus</taxon>
        <taxon>Steinhofvirus JWX</taxon>
    </lineage>
</organism>
<dbReference type="Proteomes" id="UP000031727">
    <property type="component" value="Segment"/>
</dbReference>
<sequence>MSWEQAMKEAYASSPIDEVELYTLELRHSRFRDEFGEPTTVRVVQGYEDVTLGLEDDAPVDPGKMVLFKAVRFALTLPRVEENAVPELQITISNVSREITKHLEEAIAVLEPISVTFRPYLASVPEHPQMNPPLHLTLKKVKVDVFQVTGTASLEDVHNWPFPFRKYLPDEWPGLKR</sequence>
<dbReference type="RefSeq" id="YP_009196210.1">
    <property type="nucleotide sequence ID" value="NC_028768.1"/>
</dbReference>
<protein>
    <submittedName>
        <fullName evidence="1">Uncharacterized protein</fullName>
    </submittedName>
</protein>
<dbReference type="GeneID" id="26623434"/>
<reference evidence="1 2" key="1">
    <citation type="submission" date="2014-11" db="EMBL/GenBank/DDBJ databases">
        <title>Characterization and genome comparisons of three Achromobacter phages of the Siphoviridae family.</title>
        <authorList>
            <person name="Dreiseikelmann B."/>
            <person name="Bunk B."/>
            <person name="Rohde M."/>
            <person name="Wittmann J."/>
        </authorList>
    </citation>
    <scope>NUCLEOTIDE SEQUENCE [LARGE SCALE GENOMIC DNA]</scope>
</reference>
<name>A0A0B5A6M7_9CAUD</name>
<dbReference type="OrthoDB" id="16721at10239"/>
<dbReference type="EMBL" id="KP202969">
    <property type="protein sequence ID" value="AJD82791.1"/>
    <property type="molecule type" value="Genomic_DNA"/>
</dbReference>
<dbReference type="InterPro" id="IPR014974">
    <property type="entry name" value="DUF1833"/>
</dbReference>
<gene>
    <name evidence="1" type="ORF">JWX_00025</name>
</gene>
<proteinExistence type="predicted"/>
<evidence type="ECO:0000313" key="2">
    <source>
        <dbReference type="Proteomes" id="UP000031727"/>
    </source>
</evidence>